<dbReference type="InterPro" id="IPR013078">
    <property type="entry name" value="His_Pase_superF_clade-1"/>
</dbReference>
<accession>X6NLR4</accession>
<dbReference type="OMA" id="ESEFQGC"/>
<dbReference type="AlphaFoldDB" id="X6NLR4"/>
<comment type="caution">
    <text evidence="3">The sequence shown here is derived from an EMBL/GenBank/DDBJ whole genome shotgun (WGS) entry which is preliminary data.</text>
</comment>
<dbReference type="EMBL" id="ASPP01007947">
    <property type="protein sequence ID" value="ETO26322.1"/>
    <property type="molecule type" value="Genomic_DNA"/>
</dbReference>
<name>X6NLR4_RETFI</name>
<feature type="binding site" evidence="2">
    <location>
        <position position="82"/>
    </location>
    <ligand>
        <name>substrate</name>
    </ligand>
</feature>
<protein>
    <submittedName>
        <fullName evidence="3">Phosphoglycerate mutase</fullName>
    </submittedName>
</protein>
<keyword evidence="4" id="KW-1185">Reference proteome</keyword>
<dbReference type="OrthoDB" id="354304at2759"/>
<feature type="active site" description="Proton donor/acceptor" evidence="1">
    <location>
        <position position="113"/>
    </location>
</feature>
<gene>
    <name evidence="3" type="ORF">RFI_10814</name>
</gene>
<proteinExistence type="predicted"/>
<sequence length="227" mass="26227">MKPWFLKHDYYLVRHAESTANIQHLIVSDLKLGRESYGLTETGNRQAAQCGQQLSNIINKKLNSDDKKSSEIVTILFSPFLRTKQTAQHIYNALTAKDITVQIHLQEEELLRERWFGDVEQTNSKNYNKIWESDIAFGKHHSMYNCESVQSVLERVLTLIETLEKKHVEKKTTFVLVSHGDTCQIAQTWFSDIEPHKHRFLTPIQNAEIRDLTKIAATAFISSKSKL</sequence>
<dbReference type="PANTHER" id="PTHR47821">
    <property type="entry name" value="PHOSPHOGLYCERATE MUTASE FAMILY PROTEIN"/>
    <property type="match status" value="1"/>
</dbReference>
<dbReference type="SMART" id="SM00855">
    <property type="entry name" value="PGAM"/>
    <property type="match status" value="1"/>
</dbReference>
<organism evidence="3 4">
    <name type="scientific">Reticulomyxa filosa</name>
    <dbReference type="NCBI Taxonomy" id="46433"/>
    <lineage>
        <taxon>Eukaryota</taxon>
        <taxon>Sar</taxon>
        <taxon>Rhizaria</taxon>
        <taxon>Retaria</taxon>
        <taxon>Foraminifera</taxon>
        <taxon>Monothalamids</taxon>
        <taxon>Reticulomyxidae</taxon>
        <taxon>Reticulomyxa</taxon>
    </lineage>
</organism>
<dbReference type="Proteomes" id="UP000023152">
    <property type="component" value="Unassembled WGS sequence"/>
</dbReference>
<evidence type="ECO:0000256" key="1">
    <source>
        <dbReference type="PIRSR" id="PIRSR613078-1"/>
    </source>
</evidence>
<dbReference type="CDD" id="cd07067">
    <property type="entry name" value="HP_PGM_like"/>
    <property type="match status" value="1"/>
</dbReference>
<evidence type="ECO:0000256" key="2">
    <source>
        <dbReference type="PIRSR" id="PIRSR613078-2"/>
    </source>
</evidence>
<dbReference type="SUPFAM" id="SSF53254">
    <property type="entry name" value="Phosphoglycerate mutase-like"/>
    <property type="match status" value="1"/>
</dbReference>
<dbReference type="PANTHER" id="PTHR47821:SF2">
    <property type="entry name" value="PHOSPHOGLYCERATE MUTASE FAMILY PROTEIN"/>
    <property type="match status" value="1"/>
</dbReference>
<evidence type="ECO:0000313" key="4">
    <source>
        <dbReference type="Proteomes" id="UP000023152"/>
    </source>
</evidence>
<feature type="binding site" evidence="2">
    <location>
        <begin position="14"/>
        <end position="21"/>
    </location>
    <ligand>
        <name>substrate</name>
    </ligand>
</feature>
<reference evidence="3 4" key="1">
    <citation type="journal article" date="2013" name="Curr. Biol.">
        <title>The Genome of the Foraminiferan Reticulomyxa filosa.</title>
        <authorList>
            <person name="Glockner G."/>
            <person name="Hulsmann N."/>
            <person name="Schleicher M."/>
            <person name="Noegel A.A."/>
            <person name="Eichinger L."/>
            <person name="Gallinger C."/>
            <person name="Pawlowski J."/>
            <person name="Sierra R."/>
            <person name="Euteneuer U."/>
            <person name="Pillet L."/>
            <person name="Moustafa A."/>
            <person name="Platzer M."/>
            <person name="Groth M."/>
            <person name="Szafranski K."/>
            <person name="Schliwa M."/>
        </authorList>
    </citation>
    <scope>NUCLEOTIDE SEQUENCE [LARGE SCALE GENOMIC DNA]</scope>
</reference>
<dbReference type="Pfam" id="PF00300">
    <property type="entry name" value="His_Phos_1"/>
    <property type="match status" value="1"/>
</dbReference>
<evidence type="ECO:0000313" key="3">
    <source>
        <dbReference type="EMBL" id="ETO26322.1"/>
    </source>
</evidence>
<feature type="active site" description="Tele-phosphohistidine intermediate" evidence="1">
    <location>
        <position position="15"/>
    </location>
</feature>
<dbReference type="InterPro" id="IPR029033">
    <property type="entry name" value="His_PPase_superfam"/>
</dbReference>
<dbReference type="Gene3D" id="3.40.50.1240">
    <property type="entry name" value="Phosphoglycerate mutase-like"/>
    <property type="match status" value="1"/>
</dbReference>